<comment type="caution">
    <text evidence="1">The sequence shown here is derived from an EMBL/GenBank/DDBJ whole genome shotgun (WGS) entry which is preliminary data.</text>
</comment>
<gene>
    <name evidence="1" type="ORF">EZS28_050572</name>
</gene>
<dbReference type="OrthoDB" id="10689591at2759"/>
<evidence type="ECO:0000313" key="2">
    <source>
        <dbReference type="Proteomes" id="UP000324800"/>
    </source>
</evidence>
<reference evidence="1 2" key="1">
    <citation type="submission" date="2019-03" db="EMBL/GenBank/DDBJ databases">
        <title>Single cell metagenomics reveals metabolic interactions within the superorganism composed of flagellate Streblomastix strix and complex community of Bacteroidetes bacteria on its surface.</title>
        <authorList>
            <person name="Treitli S.C."/>
            <person name="Kolisko M."/>
            <person name="Husnik F."/>
            <person name="Keeling P."/>
            <person name="Hampl V."/>
        </authorList>
    </citation>
    <scope>NUCLEOTIDE SEQUENCE [LARGE SCALE GENOMIC DNA]</scope>
    <source>
        <strain evidence="1">ST1C</strain>
    </source>
</reference>
<evidence type="ECO:0008006" key="3">
    <source>
        <dbReference type="Google" id="ProtNLM"/>
    </source>
</evidence>
<organism evidence="1 2">
    <name type="scientific">Streblomastix strix</name>
    <dbReference type="NCBI Taxonomy" id="222440"/>
    <lineage>
        <taxon>Eukaryota</taxon>
        <taxon>Metamonada</taxon>
        <taxon>Preaxostyla</taxon>
        <taxon>Oxymonadida</taxon>
        <taxon>Streblomastigidae</taxon>
        <taxon>Streblomastix</taxon>
    </lineage>
</organism>
<protein>
    <recommendedName>
        <fullName evidence="3">Right handed beta helix domain-containing protein</fullName>
    </recommendedName>
</protein>
<dbReference type="Proteomes" id="UP000324800">
    <property type="component" value="Unassembled WGS sequence"/>
</dbReference>
<proteinExistence type="predicted"/>
<evidence type="ECO:0000313" key="1">
    <source>
        <dbReference type="EMBL" id="KAA6353901.1"/>
    </source>
</evidence>
<dbReference type="AlphaFoldDB" id="A0A5J4T853"/>
<name>A0A5J4T853_9EUKA</name>
<dbReference type="EMBL" id="SNRW01037246">
    <property type="protein sequence ID" value="KAA6353901.1"/>
    <property type="molecule type" value="Genomic_DNA"/>
</dbReference>
<accession>A0A5J4T853</accession>
<sequence length="272" mass="29013">MEEEFNQCESVESGGGIAAYVGNQYYYADIDTSQIIIKGGCKFIKCTTQKQGGGITSLIQSKCSLIINETCQFEECSSSNADSGGGALFISNQQGGSLLIDDCKFNQCTSQLGGAIYGNIYNGSSVIIDNACEFYKCVSGRAAGAIEMHIEKAEMIIKGACVFNQCECQNNYRGGALEIMLFEFGQVTIDEQCIFYQCKSISGGGGAVYAEIQDGASLIVKGGCKFIQCNCQNSWDGGGAILTYMNGNAQLTINECTFEECQSETNGGAITI</sequence>